<dbReference type="GO" id="GO:0015179">
    <property type="term" value="F:L-amino acid transmembrane transporter activity"/>
    <property type="evidence" value="ECO:0007669"/>
    <property type="project" value="TreeGrafter"/>
</dbReference>
<organism evidence="8 9">
    <name type="scientific">Frankliniella occidentalis</name>
    <name type="common">Western flower thrips</name>
    <name type="synonym">Euthrips occidentalis</name>
    <dbReference type="NCBI Taxonomy" id="133901"/>
    <lineage>
        <taxon>Eukaryota</taxon>
        <taxon>Metazoa</taxon>
        <taxon>Ecdysozoa</taxon>
        <taxon>Arthropoda</taxon>
        <taxon>Hexapoda</taxon>
        <taxon>Insecta</taxon>
        <taxon>Pterygota</taxon>
        <taxon>Neoptera</taxon>
        <taxon>Paraneoptera</taxon>
        <taxon>Thysanoptera</taxon>
        <taxon>Terebrantia</taxon>
        <taxon>Thripoidea</taxon>
        <taxon>Thripidae</taxon>
        <taxon>Frankliniella</taxon>
    </lineage>
</organism>
<keyword evidence="3 6" id="KW-1133">Transmembrane helix</keyword>
<feature type="region of interest" description="Disordered" evidence="5">
    <location>
        <begin position="1"/>
        <end position="55"/>
    </location>
</feature>
<feature type="transmembrane region" description="Helical" evidence="6">
    <location>
        <begin position="216"/>
        <end position="235"/>
    </location>
</feature>
<dbReference type="KEGG" id="foc:113205021"/>
<evidence type="ECO:0000256" key="4">
    <source>
        <dbReference type="ARBA" id="ARBA00023136"/>
    </source>
</evidence>
<name>A0A6J1S5E1_FRAOC</name>
<keyword evidence="4 6" id="KW-0472">Membrane</keyword>
<dbReference type="Proteomes" id="UP000504606">
    <property type="component" value="Unplaced"/>
</dbReference>
<dbReference type="Pfam" id="PF01490">
    <property type="entry name" value="Aa_trans"/>
    <property type="match status" value="1"/>
</dbReference>
<feature type="compositionally biased region" description="Basic and acidic residues" evidence="5">
    <location>
        <begin position="34"/>
        <end position="54"/>
    </location>
</feature>
<feature type="transmembrane region" description="Helical" evidence="6">
    <location>
        <begin position="255"/>
        <end position="275"/>
    </location>
</feature>
<dbReference type="PANTHER" id="PTHR22950">
    <property type="entry name" value="AMINO ACID TRANSPORTER"/>
    <property type="match status" value="1"/>
</dbReference>
<evidence type="ECO:0000313" key="9">
    <source>
        <dbReference type="RefSeq" id="XP_026276227.1"/>
    </source>
</evidence>
<evidence type="ECO:0000313" key="8">
    <source>
        <dbReference type="Proteomes" id="UP000504606"/>
    </source>
</evidence>
<evidence type="ECO:0000259" key="7">
    <source>
        <dbReference type="Pfam" id="PF01490"/>
    </source>
</evidence>
<evidence type="ECO:0000256" key="1">
    <source>
        <dbReference type="ARBA" id="ARBA00004141"/>
    </source>
</evidence>
<feature type="domain" description="Amino acid transporter transmembrane" evidence="7">
    <location>
        <begin position="56"/>
        <end position="457"/>
    </location>
</feature>
<feature type="transmembrane region" description="Helical" evidence="6">
    <location>
        <begin position="153"/>
        <end position="172"/>
    </location>
</feature>
<feature type="transmembrane region" description="Helical" evidence="6">
    <location>
        <begin position="86"/>
        <end position="106"/>
    </location>
</feature>
<sequence>MHLSEDANANPAATKSSTETDILLQERTPSILPRNDHPQAKQREHDEEGQETHVKHPTSYLETFIHYVKANTGAGMFAMGEATKNSGILLGPALLALLGTICVFAQHQLMHASAFAAKRLRLSVHPDYAETAQYSFEVGPGAFPRWASTVRKAVYASLVCTQLGFCTVYFVFIASNMKQVLDQYIIPIDVHYYMAMLLVPILLGSCIRTLKHLVPISLISNLFMFTGVFITIYVCSRDGLPPLSERNLFVEPTRLPLFFGTALYCFEAIAMTMPLRNEMRRPNDFSRPLGVLNVGSVFVGLLLVVVGVIGYMKYGEDVKSIIPLNFDQADVLCQVIKTGICVAILLSYPIQAYVPFEIIWPSIERRFQPLKHPVAAELTFRFAIVLFTFLLAESIPRLGLFISLMGSVSSTMLALIFPPLMDWSWRWGDGLPVWRHLVNAFLLLVGMFGMGWGAYAAMAEIIIAFANGEVTAD</sequence>
<dbReference type="GeneID" id="113205021"/>
<gene>
    <name evidence="9" type="primary">LOC113205021</name>
</gene>
<keyword evidence="8" id="KW-1185">Reference proteome</keyword>
<dbReference type="AlphaFoldDB" id="A0A6J1S5E1"/>
<accession>A0A6J1S5E1</accession>
<evidence type="ECO:0000256" key="3">
    <source>
        <dbReference type="ARBA" id="ARBA00022989"/>
    </source>
</evidence>
<dbReference type="GO" id="GO:0005774">
    <property type="term" value="C:vacuolar membrane"/>
    <property type="evidence" value="ECO:0007669"/>
    <property type="project" value="TreeGrafter"/>
</dbReference>
<dbReference type="OrthoDB" id="1684102at2759"/>
<comment type="subcellular location">
    <subcellularLocation>
        <location evidence="1">Membrane</location>
        <topology evidence="1">Multi-pass membrane protein</topology>
    </subcellularLocation>
</comment>
<proteinExistence type="predicted"/>
<keyword evidence="2 6" id="KW-0812">Transmembrane</keyword>
<evidence type="ECO:0000256" key="2">
    <source>
        <dbReference type="ARBA" id="ARBA00022692"/>
    </source>
</evidence>
<reference evidence="9" key="1">
    <citation type="submission" date="2025-08" db="UniProtKB">
        <authorList>
            <consortium name="RefSeq"/>
        </authorList>
    </citation>
    <scope>IDENTIFICATION</scope>
    <source>
        <tissue evidence="9">Whole organism</tissue>
    </source>
</reference>
<feature type="transmembrane region" description="Helical" evidence="6">
    <location>
        <begin position="398"/>
        <end position="417"/>
    </location>
</feature>
<dbReference type="InterPro" id="IPR013057">
    <property type="entry name" value="AA_transpt_TM"/>
</dbReference>
<protein>
    <submittedName>
        <fullName evidence="9">Proton-coupled amino acid transporter-like protein CG1139 isoform X1</fullName>
    </submittedName>
</protein>
<feature type="compositionally biased region" description="Polar residues" evidence="5">
    <location>
        <begin position="11"/>
        <end position="20"/>
    </location>
</feature>
<feature type="transmembrane region" description="Helical" evidence="6">
    <location>
        <begin position="192"/>
        <end position="210"/>
    </location>
</feature>
<evidence type="ECO:0000256" key="6">
    <source>
        <dbReference type="SAM" id="Phobius"/>
    </source>
</evidence>
<evidence type="ECO:0000256" key="5">
    <source>
        <dbReference type="SAM" id="MobiDB-lite"/>
    </source>
</evidence>
<feature type="transmembrane region" description="Helical" evidence="6">
    <location>
        <begin position="374"/>
        <end position="391"/>
    </location>
</feature>
<feature type="transmembrane region" description="Helical" evidence="6">
    <location>
        <begin position="295"/>
        <end position="314"/>
    </location>
</feature>
<dbReference type="PANTHER" id="PTHR22950:SF349">
    <property type="entry name" value="AMINO ACID TRANSPORTER TRANSMEMBRANE DOMAIN-CONTAINING PROTEIN"/>
    <property type="match status" value="1"/>
</dbReference>
<dbReference type="RefSeq" id="XP_026276227.1">
    <property type="nucleotide sequence ID" value="XM_026420442.2"/>
</dbReference>
<feature type="transmembrane region" description="Helical" evidence="6">
    <location>
        <begin position="437"/>
        <end position="457"/>
    </location>
</feature>